<evidence type="ECO:0000256" key="1">
    <source>
        <dbReference type="SAM" id="Phobius"/>
    </source>
</evidence>
<reference evidence="2 3" key="1">
    <citation type="submission" date="2023-01" db="EMBL/GenBank/DDBJ databases">
        <title>Novel species of the genus Vogesella isolated from rivers.</title>
        <authorList>
            <person name="Lu H."/>
        </authorList>
    </citation>
    <scope>NUCLEOTIDE SEQUENCE [LARGE SCALE GENOMIC DNA]</scope>
    <source>
        <strain evidence="2 3">DC21W</strain>
    </source>
</reference>
<name>A0ABT5J030_9NEIS</name>
<dbReference type="EMBL" id="JAQQLF010000016">
    <property type="protein sequence ID" value="MDC7718183.1"/>
    <property type="molecule type" value="Genomic_DNA"/>
</dbReference>
<keyword evidence="3" id="KW-1185">Reference proteome</keyword>
<organism evidence="2 3">
    <name type="scientific">Vogesella aquatica</name>
    <dbReference type="NCBI Taxonomy" id="2984206"/>
    <lineage>
        <taxon>Bacteria</taxon>
        <taxon>Pseudomonadati</taxon>
        <taxon>Pseudomonadota</taxon>
        <taxon>Betaproteobacteria</taxon>
        <taxon>Neisseriales</taxon>
        <taxon>Chromobacteriaceae</taxon>
        <taxon>Vogesella</taxon>
    </lineage>
</organism>
<comment type="caution">
    <text evidence="2">The sequence shown here is derived from an EMBL/GenBank/DDBJ whole genome shotgun (WGS) entry which is preliminary data.</text>
</comment>
<dbReference type="RefSeq" id="WP_272752449.1">
    <property type="nucleotide sequence ID" value="NZ_JAQQLF010000016.1"/>
</dbReference>
<sequence>MNSQFFLSGSSVLTVVFAMGGAWPLLALSFLVMMIGIWLADREQIAAQAPDTLAMFVQDERPLLPLDYFQGKQLLWYQAGTPVYRILQAQDTTWELVGNEGEVPFENGMIRVVPGLLYRQRPAG</sequence>
<keyword evidence="1" id="KW-0472">Membrane</keyword>
<evidence type="ECO:0000313" key="3">
    <source>
        <dbReference type="Proteomes" id="UP001219956"/>
    </source>
</evidence>
<dbReference type="Proteomes" id="UP001219956">
    <property type="component" value="Unassembled WGS sequence"/>
</dbReference>
<protein>
    <submittedName>
        <fullName evidence="2">Uncharacterized protein</fullName>
    </submittedName>
</protein>
<proteinExistence type="predicted"/>
<keyword evidence="1" id="KW-0812">Transmembrane</keyword>
<evidence type="ECO:0000313" key="2">
    <source>
        <dbReference type="EMBL" id="MDC7718183.1"/>
    </source>
</evidence>
<keyword evidence="1" id="KW-1133">Transmembrane helix</keyword>
<feature type="transmembrane region" description="Helical" evidence="1">
    <location>
        <begin position="12"/>
        <end position="40"/>
    </location>
</feature>
<gene>
    <name evidence="2" type="ORF">PQU95_13265</name>
</gene>
<accession>A0ABT5J030</accession>